<feature type="compositionally biased region" description="Polar residues" evidence="1">
    <location>
        <begin position="170"/>
        <end position="182"/>
    </location>
</feature>
<evidence type="ECO:0000313" key="2">
    <source>
        <dbReference type="EMBL" id="RMX43206.1"/>
    </source>
</evidence>
<keyword evidence="3" id="KW-1185">Reference proteome</keyword>
<proteinExistence type="predicted"/>
<dbReference type="AlphaFoldDB" id="A0A3M6TPC7"/>
<organism evidence="2 3">
    <name type="scientific">Pocillopora damicornis</name>
    <name type="common">Cauliflower coral</name>
    <name type="synonym">Millepora damicornis</name>
    <dbReference type="NCBI Taxonomy" id="46731"/>
    <lineage>
        <taxon>Eukaryota</taxon>
        <taxon>Metazoa</taxon>
        <taxon>Cnidaria</taxon>
        <taxon>Anthozoa</taxon>
        <taxon>Hexacorallia</taxon>
        <taxon>Scleractinia</taxon>
        <taxon>Astrocoeniina</taxon>
        <taxon>Pocilloporidae</taxon>
        <taxon>Pocillopora</taxon>
    </lineage>
</organism>
<dbReference type="EMBL" id="RCHS01003241">
    <property type="protein sequence ID" value="RMX43206.1"/>
    <property type="molecule type" value="Genomic_DNA"/>
</dbReference>
<sequence length="469" mass="51400">MEPFIQLSYNEQCPKKTAKLPEIALVNKGKVPECFWLALLERKCPEGLGEVSEGLVNDENLTPADFLDDLNVSPDICASPQTKISNACCTDFKTENGDQFKTPVTSRYSHKITETPCLFSQDESTTCIYSPTSKSERFILRQNKKSAGQREPTLSRLLAGGHEDEITEWSESMATPPLNTTEPAGDPSDGQVDGENTDEKVMGGEGQIPPKRIARVLFSGCLADQSLEAMELSLDKAKVDDKSLVPLRITGSTLRTTPRMKTADSSLTEEEFVMEYSCHDESKRSDITLSERFSGVSKVTLSAKGPPSPIDADVAIRMTYFSPPSAKPSLIHSPHPNSFLSPKSQSPFQVLAQSTPKQSFKGDLPKVINTSRTNDKSVTENHDTNLPLDTNMHNYLPDQLCDMNEKKVHSASGDRIDAEELDHELEDTDVSFGSPSRSFELAMAREADKLCSGAEKDSRTSGLGLALLG</sequence>
<comment type="caution">
    <text evidence="2">The sequence shown here is derived from an EMBL/GenBank/DDBJ whole genome shotgun (WGS) entry which is preliminary data.</text>
</comment>
<evidence type="ECO:0000313" key="3">
    <source>
        <dbReference type="Proteomes" id="UP000275408"/>
    </source>
</evidence>
<protein>
    <submittedName>
        <fullName evidence="2">Uncharacterized protein</fullName>
    </submittedName>
</protein>
<accession>A0A3M6TPC7</accession>
<dbReference type="Proteomes" id="UP000275408">
    <property type="component" value="Unassembled WGS sequence"/>
</dbReference>
<dbReference type="OrthoDB" id="21095at2759"/>
<evidence type="ECO:0000256" key="1">
    <source>
        <dbReference type="SAM" id="MobiDB-lite"/>
    </source>
</evidence>
<reference evidence="2 3" key="1">
    <citation type="journal article" date="2018" name="Sci. Rep.">
        <title>Comparative analysis of the Pocillopora damicornis genome highlights role of immune system in coral evolution.</title>
        <authorList>
            <person name="Cunning R."/>
            <person name="Bay R.A."/>
            <person name="Gillette P."/>
            <person name="Baker A.C."/>
            <person name="Traylor-Knowles N."/>
        </authorList>
    </citation>
    <scope>NUCLEOTIDE SEQUENCE [LARGE SCALE GENOMIC DNA]</scope>
    <source>
        <strain evidence="2">RSMAS</strain>
        <tissue evidence="2">Whole animal</tissue>
    </source>
</reference>
<feature type="region of interest" description="Disordered" evidence="1">
    <location>
        <begin position="170"/>
        <end position="206"/>
    </location>
</feature>
<gene>
    <name evidence="2" type="ORF">pdam_00009709</name>
</gene>
<name>A0A3M6TPC7_POCDA</name>